<reference evidence="1" key="2">
    <citation type="journal article" date="2007" name="Science">
        <title>Draft genome sequence of the sexually transmitted pathogen Trichomonas vaginalis.</title>
        <authorList>
            <person name="Carlton J.M."/>
            <person name="Hirt R.P."/>
            <person name="Silva J.C."/>
            <person name="Delcher A.L."/>
            <person name="Schatz M."/>
            <person name="Zhao Q."/>
            <person name="Wortman J.R."/>
            <person name="Bidwell S.L."/>
            <person name="Alsmark U.C.M."/>
            <person name="Besteiro S."/>
            <person name="Sicheritz-Ponten T."/>
            <person name="Noel C.J."/>
            <person name="Dacks J.B."/>
            <person name="Foster P.G."/>
            <person name="Simillion C."/>
            <person name="Van de Peer Y."/>
            <person name="Miranda-Saavedra D."/>
            <person name="Barton G.J."/>
            <person name="Westrop G.D."/>
            <person name="Mueller S."/>
            <person name="Dessi D."/>
            <person name="Fiori P.L."/>
            <person name="Ren Q."/>
            <person name="Paulsen I."/>
            <person name="Zhang H."/>
            <person name="Bastida-Corcuera F.D."/>
            <person name="Simoes-Barbosa A."/>
            <person name="Brown M.T."/>
            <person name="Hayes R.D."/>
            <person name="Mukherjee M."/>
            <person name="Okumura C.Y."/>
            <person name="Schneider R."/>
            <person name="Smith A.J."/>
            <person name="Vanacova S."/>
            <person name="Villalvazo M."/>
            <person name="Haas B.J."/>
            <person name="Pertea M."/>
            <person name="Feldblyum T.V."/>
            <person name="Utterback T.R."/>
            <person name="Shu C.L."/>
            <person name="Osoegawa K."/>
            <person name="de Jong P.J."/>
            <person name="Hrdy I."/>
            <person name="Horvathova L."/>
            <person name="Zubacova Z."/>
            <person name="Dolezal P."/>
            <person name="Malik S.B."/>
            <person name="Logsdon J.M. Jr."/>
            <person name="Henze K."/>
            <person name="Gupta A."/>
            <person name="Wang C.C."/>
            <person name="Dunne R.L."/>
            <person name="Upcroft J.A."/>
            <person name="Upcroft P."/>
            <person name="White O."/>
            <person name="Salzberg S.L."/>
            <person name="Tang P."/>
            <person name="Chiu C.-H."/>
            <person name="Lee Y.-S."/>
            <person name="Embley T.M."/>
            <person name="Coombs G.H."/>
            <person name="Mottram J.C."/>
            <person name="Tachezy J."/>
            <person name="Fraser-Liggett C.M."/>
            <person name="Johnson P.J."/>
        </authorList>
    </citation>
    <scope>NUCLEOTIDE SEQUENCE [LARGE SCALE GENOMIC DNA]</scope>
    <source>
        <strain evidence="1">G3</strain>
    </source>
</reference>
<proteinExistence type="predicted"/>
<reference evidence="1" key="1">
    <citation type="submission" date="2006-10" db="EMBL/GenBank/DDBJ databases">
        <authorList>
            <person name="Amadeo P."/>
            <person name="Zhao Q."/>
            <person name="Wortman J."/>
            <person name="Fraser-Liggett C."/>
            <person name="Carlton J."/>
        </authorList>
    </citation>
    <scope>NUCLEOTIDE SEQUENCE</scope>
    <source>
        <strain evidence="1">G3</strain>
    </source>
</reference>
<keyword evidence="2" id="KW-1185">Reference proteome</keyword>
<accession>A2EYD8</accession>
<name>A2EYD8_TRIV3</name>
<dbReference type="VEuPathDB" id="TrichDB:TVAG_275650"/>
<gene>
    <name evidence="1" type="ORF">TVAG_275650</name>
</gene>
<dbReference type="KEGG" id="tva:4760134"/>
<dbReference type="OrthoDB" id="2329609at2759"/>
<sequence length="419" mass="47336">MYQDCAHKSKTTIYTNDYPVLAVHSDEAAEEIFKVNAKPQGTTVVTINSKLKVSFKDAVSLFSELLPSECEISYVKGIWDVMPTSIQGEHVTIGSTKTDLLKTFKSQLSQIPDGSTKYSQVKPYLSIVLTGAADMMKGKFTEFLQKYINSVGKMLDLVPEASCEIVIVEIPKKGENYQFNLNLRAPKSLQGKVRIIEGPTDKYDGSHYPEFLAKNIGIRRAFGDFVLISDPTVILPITFFDILARNWFNKGVVYRGNIYQENGSMPENDLIRLAEESFTHSLDDFENQCLHRKGFYIIKGNIDTDKDIGCDSLFFTLASKELWYAISGYNEYPFNDKLDIASFAKFMKIVPGIPIHYFPFPLFKKNMEGYPPLPQDIIDLNPKDITNQYFCSGDASAVKHYGDSPRWGLPTTVLKVYVK</sequence>
<dbReference type="EMBL" id="DS113540">
    <property type="protein sequence ID" value="EAY02291.1"/>
    <property type="molecule type" value="Genomic_DNA"/>
</dbReference>
<dbReference type="Proteomes" id="UP000001542">
    <property type="component" value="Unassembled WGS sequence"/>
</dbReference>
<evidence type="ECO:0000313" key="1">
    <source>
        <dbReference type="EMBL" id="EAY02291.1"/>
    </source>
</evidence>
<dbReference type="VEuPathDB" id="TrichDB:TVAGG3_0863930"/>
<evidence type="ECO:0000313" key="2">
    <source>
        <dbReference type="Proteomes" id="UP000001542"/>
    </source>
</evidence>
<dbReference type="AlphaFoldDB" id="A2EYD8"/>
<protein>
    <submittedName>
        <fullName evidence="1">Uncharacterized protein</fullName>
    </submittedName>
</protein>
<dbReference type="InParanoid" id="A2EYD8"/>
<organism evidence="1 2">
    <name type="scientific">Trichomonas vaginalis (strain ATCC PRA-98 / G3)</name>
    <dbReference type="NCBI Taxonomy" id="412133"/>
    <lineage>
        <taxon>Eukaryota</taxon>
        <taxon>Metamonada</taxon>
        <taxon>Parabasalia</taxon>
        <taxon>Trichomonadida</taxon>
        <taxon>Trichomonadidae</taxon>
        <taxon>Trichomonas</taxon>
    </lineage>
</organism>
<dbReference type="RefSeq" id="XP_001314606.1">
    <property type="nucleotide sequence ID" value="XM_001314576.1"/>
</dbReference>